<evidence type="ECO:0000259" key="1">
    <source>
        <dbReference type="Pfam" id="PF12804"/>
    </source>
</evidence>
<dbReference type="InterPro" id="IPR029044">
    <property type="entry name" value="Nucleotide-diphossugar_trans"/>
</dbReference>
<dbReference type="PANTHER" id="PTHR43777:SF1">
    <property type="entry name" value="MOLYBDENUM COFACTOR CYTIDYLYLTRANSFERASE"/>
    <property type="match status" value="1"/>
</dbReference>
<dbReference type="SUPFAM" id="SSF53448">
    <property type="entry name" value="Nucleotide-diphospho-sugar transferases"/>
    <property type="match status" value="1"/>
</dbReference>
<protein>
    <submittedName>
        <fullName evidence="2">Nucleotidyltransferase family protein</fullName>
    </submittedName>
</protein>
<name>A0ABY7WAY8_9SPHI</name>
<dbReference type="EMBL" id="CP117880">
    <property type="protein sequence ID" value="WDF66826.1"/>
    <property type="molecule type" value="Genomic_DNA"/>
</dbReference>
<dbReference type="InterPro" id="IPR025877">
    <property type="entry name" value="MobA-like_NTP_Trfase"/>
</dbReference>
<sequence length="199" mass="21661">MRSAPDVAVLVLAAGNASRMGYAKQLLSFNGRSFIRNAVNTAQLVAGDNCFVVVGAYHEAIENDLKATSCKIIVHKDWARGMGSSLKAGLKAIQAQHPAVDGAIILVADQPFVNKDLLLQLLDEQLTSGKKIVACQYQETCGTPVLFMRPYFEQLLALADEAGAKKLLKQNAHDVAFVDFPQGAIDIDTEEDYKKLQRI</sequence>
<dbReference type="RefSeq" id="WP_274265566.1">
    <property type="nucleotide sequence ID" value="NZ_CP117880.1"/>
</dbReference>
<evidence type="ECO:0000313" key="3">
    <source>
        <dbReference type="Proteomes" id="UP001221558"/>
    </source>
</evidence>
<proteinExistence type="predicted"/>
<organism evidence="2 3">
    <name type="scientific">Sphingobacterium oryzagri</name>
    <dbReference type="NCBI Taxonomy" id="3025669"/>
    <lineage>
        <taxon>Bacteria</taxon>
        <taxon>Pseudomonadati</taxon>
        <taxon>Bacteroidota</taxon>
        <taxon>Sphingobacteriia</taxon>
        <taxon>Sphingobacteriales</taxon>
        <taxon>Sphingobacteriaceae</taxon>
        <taxon>Sphingobacterium</taxon>
    </lineage>
</organism>
<dbReference type="Gene3D" id="3.90.550.10">
    <property type="entry name" value="Spore Coat Polysaccharide Biosynthesis Protein SpsA, Chain A"/>
    <property type="match status" value="1"/>
</dbReference>
<keyword evidence="3" id="KW-1185">Reference proteome</keyword>
<dbReference type="CDD" id="cd04182">
    <property type="entry name" value="GT_2_like_f"/>
    <property type="match status" value="1"/>
</dbReference>
<gene>
    <name evidence="2" type="ORF">PQ465_10970</name>
</gene>
<dbReference type="Pfam" id="PF12804">
    <property type="entry name" value="NTP_transf_3"/>
    <property type="match status" value="1"/>
</dbReference>
<evidence type="ECO:0000313" key="2">
    <source>
        <dbReference type="EMBL" id="WDF66826.1"/>
    </source>
</evidence>
<feature type="domain" description="MobA-like NTP transferase" evidence="1">
    <location>
        <begin position="9"/>
        <end position="171"/>
    </location>
</feature>
<accession>A0ABY7WAY8</accession>
<dbReference type="PANTHER" id="PTHR43777">
    <property type="entry name" value="MOLYBDENUM COFACTOR CYTIDYLYLTRANSFERASE"/>
    <property type="match status" value="1"/>
</dbReference>
<dbReference type="Proteomes" id="UP001221558">
    <property type="component" value="Chromosome"/>
</dbReference>
<reference evidence="2 3" key="1">
    <citation type="submission" date="2023-02" db="EMBL/GenBank/DDBJ databases">
        <title>Genome sequence of Sphingobacterium sp. KACC 22765.</title>
        <authorList>
            <person name="Kim S."/>
            <person name="Heo J."/>
            <person name="Kwon S.-W."/>
        </authorList>
    </citation>
    <scope>NUCLEOTIDE SEQUENCE [LARGE SCALE GENOMIC DNA]</scope>
    <source>
        <strain evidence="2 3">KACC 22765</strain>
    </source>
</reference>